<protein>
    <submittedName>
        <fullName evidence="1">Topoisomerase 1-associated factor 1</fullName>
    </submittedName>
</protein>
<accession>A0AAW2YVU3</accession>
<comment type="caution">
    <text evidence="1">The sequence shown here is derived from an EMBL/GenBank/DDBJ whole genome shotgun (WGS) entry which is preliminary data.</text>
</comment>
<sequence length="959" mass="110359">MVNGNSFYRATSFDESILSIDKAINSFKYDILLSVSQAVNTLEEVMSDNNSENTEWNNKRVFTLATNFLNTYERAWCGFSQIKYTACIIEYNSAEVKTLEDILQVSTLIIAKHSKDIILSTQVELTKLSNNVMADYDMIDDFHFQTRLDQLLILISEYNQICSRAFDLFQDNTFCTLLITYQSLLIKSADYRIKSLYFGQVPRKTLGLEVMQQSEQAPRKFKALTSPLYPPLNPKLHSEQAGQRSQIQIQWRQGDLIDQEEQDYLSNIYYILPTRNKQRRQSLSHSINILSDFTTLSIQGCNRYIESILSVELSFITKVTEMISLSTSNEKLLLPISSCIEFKIPVSSDSVLNTPIHDESMNNANANDEHQQYINYQKKEGFIPDYDATHNSHSSDILILDSHHNKHSFDSFYLKYLFSKVQILINKGTCNIIQPILSHPDDSMLSSSIFGKVFKSYRCAKKAFSNESFSLLIDEDSKESHLCRTGAFQHLQECLKHLILIHYNDYFSLVDQSFVSSPHSQQSAITTSELMTDHKLPIAQLIMTLSRRGGESDVQQDHELEGMIIPVKEYGGGVRKTRPDQSFKLNGHNDDFIPVVTKHKTTSYFYIIVLNIMTNFIHSKLWEFMRSGNLPIMCVLHNEIVSMLHLFHYLDFERGYLISRSPFGDLLKSTEFLKNKNMYSNLYYPIVKQFILELRSMLGRLTSYLSQELEEVSNEYWTITSKISTTYGVYYSLKADNSSSNKNTWSFLRRSSTKNKVERRNSSTPPSSVMQKAVESTLTAAMDCLKNLNSDTKLPLMNNFIAILLNTYLEFIKMRHEQNMQKVQKNFSKKEELHDMMRQMQLDTNCLRSFVLDNPDFTEVEKSYLIGQTHFERAVAIIDLLTTQYNKQVTSEAQAVLTPTMKYKLTNKNNSANSIGSSNTPILAKNKNSIVPVLYDEHLLRDHIEQSNTSLSDQASWTV</sequence>
<name>A0AAW2YVU3_9EUKA</name>
<gene>
    <name evidence="1" type="ORF">AKO1_012628</name>
</gene>
<organism evidence="1 2">
    <name type="scientific">Acrasis kona</name>
    <dbReference type="NCBI Taxonomy" id="1008807"/>
    <lineage>
        <taxon>Eukaryota</taxon>
        <taxon>Discoba</taxon>
        <taxon>Heterolobosea</taxon>
        <taxon>Tetramitia</taxon>
        <taxon>Eutetramitia</taxon>
        <taxon>Acrasidae</taxon>
        <taxon>Acrasis</taxon>
    </lineage>
</organism>
<evidence type="ECO:0000313" key="2">
    <source>
        <dbReference type="Proteomes" id="UP001431209"/>
    </source>
</evidence>
<evidence type="ECO:0000313" key="1">
    <source>
        <dbReference type="EMBL" id="KAL0481159.1"/>
    </source>
</evidence>
<dbReference type="EMBL" id="JAOPGA020000734">
    <property type="protein sequence ID" value="KAL0481159.1"/>
    <property type="molecule type" value="Genomic_DNA"/>
</dbReference>
<dbReference type="AlphaFoldDB" id="A0AAW2YVU3"/>
<reference evidence="1 2" key="1">
    <citation type="submission" date="2024-03" db="EMBL/GenBank/DDBJ databases">
        <title>The Acrasis kona genome and developmental transcriptomes reveal deep origins of eukaryotic multicellular pathways.</title>
        <authorList>
            <person name="Sheikh S."/>
            <person name="Fu C.-J."/>
            <person name="Brown M.W."/>
            <person name="Baldauf S.L."/>
        </authorList>
    </citation>
    <scope>NUCLEOTIDE SEQUENCE [LARGE SCALE GENOMIC DNA]</scope>
    <source>
        <strain evidence="1 2">ATCC MYA-3509</strain>
    </source>
</reference>
<dbReference type="Proteomes" id="UP001431209">
    <property type="component" value="Unassembled WGS sequence"/>
</dbReference>
<keyword evidence="2" id="KW-1185">Reference proteome</keyword>
<proteinExistence type="predicted"/>